<reference evidence="2 3" key="1">
    <citation type="submission" date="2014-04" db="EMBL/GenBank/DDBJ databases">
        <authorList>
            <consortium name="DOE Joint Genome Institute"/>
            <person name="Kuo A."/>
            <person name="Gay G."/>
            <person name="Dore J."/>
            <person name="Kohler A."/>
            <person name="Nagy L.G."/>
            <person name="Floudas D."/>
            <person name="Copeland A."/>
            <person name="Barry K.W."/>
            <person name="Cichocki N."/>
            <person name="Veneault-Fourrey C."/>
            <person name="LaButti K."/>
            <person name="Lindquist E.A."/>
            <person name="Lipzen A."/>
            <person name="Lundell T."/>
            <person name="Morin E."/>
            <person name="Murat C."/>
            <person name="Sun H."/>
            <person name="Tunlid A."/>
            <person name="Henrissat B."/>
            <person name="Grigoriev I.V."/>
            <person name="Hibbett D.S."/>
            <person name="Martin F."/>
            <person name="Nordberg H.P."/>
            <person name="Cantor M.N."/>
            <person name="Hua S.X."/>
        </authorList>
    </citation>
    <scope>NUCLEOTIDE SEQUENCE [LARGE SCALE GENOMIC DNA]</scope>
    <source>
        <strain evidence="3">h7</strain>
    </source>
</reference>
<gene>
    <name evidence="2" type="ORF">M413DRAFT_11380</name>
</gene>
<feature type="region of interest" description="Disordered" evidence="1">
    <location>
        <begin position="110"/>
        <end position="176"/>
    </location>
</feature>
<keyword evidence="3" id="KW-1185">Reference proteome</keyword>
<proteinExistence type="predicted"/>
<protein>
    <submittedName>
        <fullName evidence="2">Uncharacterized protein</fullName>
    </submittedName>
</protein>
<dbReference type="EMBL" id="KN831782">
    <property type="protein sequence ID" value="KIM40460.1"/>
    <property type="molecule type" value="Genomic_DNA"/>
</dbReference>
<feature type="compositionally biased region" description="Low complexity" evidence="1">
    <location>
        <begin position="162"/>
        <end position="172"/>
    </location>
</feature>
<evidence type="ECO:0000313" key="2">
    <source>
        <dbReference type="EMBL" id="KIM40460.1"/>
    </source>
</evidence>
<feature type="region of interest" description="Disordered" evidence="1">
    <location>
        <begin position="255"/>
        <end position="277"/>
    </location>
</feature>
<evidence type="ECO:0000313" key="3">
    <source>
        <dbReference type="Proteomes" id="UP000053424"/>
    </source>
</evidence>
<organism evidence="2 3">
    <name type="scientific">Hebeloma cylindrosporum</name>
    <dbReference type="NCBI Taxonomy" id="76867"/>
    <lineage>
        <taxon>Eukaryota</taxon>
        <taxon>Fungi</taxon>
        <taxon>Dikarya</taxon>
        <taxon>Basidiomycota</taxon>
        <taxon>Agaricomycotina</taxon>
        <taxon>Agaricomycetes</taxon>
        <taxon>Agaricomycetidae</taxon>
        <taxon>Agaricales</taxon>
        <taxon>Agaricineae</taxon>
        <taxon>Hymenogastraceae</taxon>
        <taxon>Hebeloma</taxon>
    </lineage>
</organism>
<dbReference type="HOGENOM" id="CLU_593199_0_0_1"/>
<reference evidence="3" key="2">
    <citation type="submission" date="2015-01" db="EMBL/GenBank/DDBJ databases">
        <title>Evolutionary Origins and Diversification of the Mycorrhizal Mutualists.</title>
        <authorList>
            <consortium name="DOE Joint Genome Institute"/>
            <consortium name="Mycorrhizal Genomics Consortium"/>
            <person name="Kohler A."/>
            <person name="Kuo A."/>
            <person name="Nagy L.G."/>
            <person name="Floudas D."/>
            <person name="Copeland A."/>
            <person name="Barry K.W."/>
            <person name="Cichocki N."/>
            <person name="Veneault-Fourrey C."/>
            <person name="LaButti K."/>
            <person name="Lindquist E.A."/>
            <person name="Lipzen A."/>
            <person name="Lundell T."/>
            <person name="Morin E."/>
            <person name="Murat C."/>
            <person name="Riley R."/>
            <person name="Ohm R."/>
            <person name="Sun H."/>
            <person name="Tunlid A."/>
            <person name="Henrissat B."/>
            <person name="Grigoriev I.V."/>
            <person name="Hibbett D.S."/>
            <person name="Martin F."/>
        </authorList>
    </citation>
    <scope>NUCLEOTIDE SEQUENCE [LARGE SCALE GENOMIC DNA]</scope>
    <source>
        <strain evidence="3">h7</strain>
    </source>
</reference>
<evidence type="ECO:0000256" key="1">
    <source>
        <dbReference type="SAM" id="MobiDB-lite"/>
    </source>
</evidence>
<accession>A0A0C3BUW1</accession>
<feature type="compositionally biased region" description="Polar residues" evidence="1">
    <location>
        <begin position="110"/>
        <end position="154"/>
    </location>
</feature>
<name>A0A0C3BUW1_HEBCY</name>
<sequence>MQWYSERVKHSHYTLCHTVGTLYDSYIVPSVSYLLPIPMCSPQAMGSHYAPALSIEERRSTPTINLGGADGVYDGDRVPDILVEDYDTISSGAGDWSSLPQRPFLSAPYSQLKDNGWPNSPNSFRGSEETNSSSLPLATAHSQDNVWPDSSNPFRGSEEMKSSSLSPTTSNSQYYGWPSSSKSFSGSKDMYSSSSSPAASKLSPDTSFDFHRHFSSDQQSFNRGTERHSRSCPTSPTAVVSSGLSWLRIHASNEFIDNPSQPLPHTPSSSSSSASEMSTVSITDLLDNCAPIYQNSQPGTSSDSSSFYLSPPPFQRSPNSFRGSDEMNSSSSSLAAPSNISSDASLDFDGFSFSDQQPFNLEIWRTSQSCPASITTFPASSSQFNLSRPETFVPERPFIDNYQPSPSSAPQTATGSNTVLLDNCAPIYPIIRAGASAGFPSFDLSPSSFQPNWSFPPRRIA</sequence>
<dbReference type="AlphaFoldDB" id="A0A0C3BUW1"/>
<feature type="compositionally biased region" description="Low complexity" evidence="1">
    <location>
        <begin position="266"/>
        <end position="277"/>
    </location>
</feature>
<dbReference type="Proteomes" id="UP000053424">
    <property type="component" value="Unassembled WGS sequence"/>
</dbReference>
<feature type="region of interest" description="Disordered" evidence="1">
    <location>
        <begin position="291"/>
        <end position="336"/>
    </location>
</feature>
<feature type="region of interest" description="Disordered" evidence="1">
    <location>
        <begin position="215"/>
        <end position="238"/>
    </location>
</feature>